<dbReference type="GO" id="GO:0008081">
    <property type="term" value="F:phosphoric diester hydrolase activity"/>
    <property type="evidence" value="ECO:0007669"/>
    <property type="project" value="InterPro"/>
</dbReference>
<comment type="caution">
    <text evidence="2">The sequence shown here is derived from an EMBL/GenBank/DDBJ whole genome shotgun (WGS) entry which is preliminary data.</text>
</comment>
<dbReference type="SUPFAM" id="SSF51695">
    <property type="entry name" value="PLC-like phosphodiesterases"/>
    <property type="match status" value="1"/>
</dbReference>
<dbReference type="AlphaFoldDB" id="A0A560WDI3"/>
<dbReference type="Proteomes" id="UP000315628">
    <property type="component" value="Unassembled WGS sequence"/>
</dbReference>
<dbReference type="InterPro" id="IPR030395">
    <property type="entry name" value="GP_PDE_dom"/>
</dbReference>
<keyword evidence="3" id="KW-1185">Reference proteome</keyword>
<dbReference type="Gene3D" id="3.20.20.190">
    <property type="entry name" value="Phosphatidylinositol (PI) phosphodiesterase"/>
    <property type="match status" value="1"/>
</dbReference>
<reference evidence="2 3" key="1">
    <citation type="submission" date="2019-06" db="EMBL/GenBank/DDBJ databases">
        <title>Sequencing the genomes of 1000 actinobacteria strains.</title>
        <authorList>
            <person name="Klenk H.-P."/>
        </authorList>
    </citation>
    <scope>NUCLEOTIDE SEQUENCE [LARGE SCALE GENOMIC DNA]</scope>
    <source>
        <strain evidence="2 3">DSM 18935</strain>
    </source>
</reference>
<dbReference type="RefSeq" id="WP_144856683.1">
    <property type="nucleotide sequence ID" value="NZ_BAAAYT010000001.1"/>
</dbReference>
<evidence type="ECO:0000313" key="2">
    <source>
        <dbReference type="EMBL" id="TWD15733.1"/>
    </source>
</evidence>
<evidence type="ECO:0000259" key="1">
    <source>
        <dbReference type="PROSITE" id="PS51704"/>
    </source>
</evidence>
<gene>
    <name evidence="2" type="ORF">FB557_1257</name>
</gene>
<feature type="domain" description="GP-PDE" evidence="1">
    <location>
        <begin position="14"/>
        <end position="252"/>
    </location>
</feature>
<protein>
    <submittedName>
        <fullName evidence="2">Glycerophosphoryl diester phosphodiesterase</fullName>
    </submittedName>
</protein>
<evidence type="ECO:0000313" key="3">
    <source>
        <dbReference type="Proteomes" id="UP000315628"/>
    </source>
</evidence>
<dbReference type="EMBL" id="VIUW01000002">
    <property type="protein sequence ID" value="TWD15733.1"/>
    <property type="molecule type" value="Genomic_DNA"/>
</dbReference>
<dbReference type="OrthoDB" id="5241788at2"/>
<name>A0A560WDI3_9MICO</name>
<dbReference type="GO" id="GO:0006629">
    <property type="term" value="P:lipid metabolic process"/>
    <property type="evidence" value="ECO:0007669"/>
    <property type="project" value="InterPro"/>
</dbReference>
<dbReference type="Pfam" id="PF03009">
    <property type="entry name" value="GDPD"/>
    <property type="match status" value="1"/>
</dbReference>
<accession>A0A560WDI3</accession>
<sequence length="272" mass="29892">MSRSAPRYGDETTPLAIAHRGGAAMAPENTLAAFRRSLDLGLRYLETDVRITSDGELMCFHDERLERCTTGSGTILERSRRELERVLVTGPDGQLDPIPSLEDALTAFPTARFTVDLKDRAAIAPMARLLQRPDFARRVCVAGAPDGWLELLRSQAPQVRTALGWRSLTTLISASRTGVPVPSRLVQGRFAHVPLHLGGVPIHSAALVRRARRLGVRVVVWTVDDPSQMHALLDMGVDGLITDRPDILREVMIARGSWRAMAPERAEPSSAR</sequence>
<organism evidence="2 3">
    <name type="scientific">Marihabitans asiaticum</name>
    <dbReference type="NCBI Taxonomy" id="415218"/>
    <lineage>
        <taxon>Bacteria</taxon>
        <taxon>Bacillati</taxon>
        <taxon>Actinomycetota</taxon>
        <taxon>Actinomycetes</taxon>
        <taxon>Micrococcales</taxon>
        <taxon>Intrasporangiaceae</taxon>
        <taxon>Marihabitans</taxon>
    </lineage>
</organism>
<dbReference type="PROSITE" id="PS51704">
    <property type="entry name" value="GP_PDE"/>
    <property type="match status" value="1"/>
</dbReference>
<proteinExistence type="predicted"/>
<dbReference type="PANTHER" id="PTHR43805:SF1">
    <property type="entry name" value="GP-PDE DOMAIN-CONTAINING PROTEIN"/>
    <property type="match status" value="1"/>
</dbReference>
<dbReference type="InterPro" id="IPR017946">
    <property type="entry name" value="PLC-like_Pdiesterase_TIM-brl"/>
</dbReference>
<dbReference type="PANTHER" id="PTHR43805">
    <property type="entry name" value="GLYCEROPHOSPHORYL DIESTER PHOSPHODIESTERASE"/>
    <property type="match status" value="1"/>
</dbReference>